<protein>
    <submittedName>
        <fullName evidence="2">Uncharacterized protein</fullName>
    </submittedName>
</protein>
<evidence type="ECO:0000256" key="1">
    <source>
        <dbReference type="SAM" id="Phobius"/>
    </source>
</evidence>
<sequence>MSKELIDKISRATGRYPVSCDCPRCRRQCLTPCLGTPEDIWRLIEAGYEERLRITFWAVGMLVGAIPFPILMVQAHQTEHGCIFWKNGLCELHGQGLKPTEGCLSYHVLTEENLNFEKSLTWNVAKEWINTENISFIARILQRIVK</sequence>
<organism evidence="2 3">
    <name type="scientific">Alistipes putredinis DSM 17216</name>
    <dbReference type="NCBI Taxonomy" id="445970"/>
    <lineage>
        <taxon>Bacteria</taxon>
        <taxon>Pseudomonadati</taxon>
        <taxon>Bacteroidota</taxon>
        <taxon>Bacteroidia</taxon>
        <taxon>Bacteroidales</taxon>
        <taxon>Rikenellaceae</taxon>
        <taxon>Alistipes</taxon>
    </lineage>
</organism>
<dbReference type="HOGENOM" id="CLU_1709653_0_0_10"/>
<dbReference type="RefSeq" id="WP_004328629.1">
    <property type="nucleotide sequence ID" value="NZ_DS499577.1"/>
</dbReference>
<evidence type="ECO:0000313" key="2">
    <source>
        <dbReference type="EMBL" id="EDS03048.1"/>
    </source>
</evidence>
<dbReference type="Proteomes" id="UP000005819">
    <property type="component" value="Unassembled WGS sequence"/>
</dbReference>
<keyword evidence="1" id="KW-0472">Membrane</keyword>
<reference evidence="2" key="2">
    <citation type="submission" date="2013-09" db="EMBL/GenBank/DDBJ databases">
        <title>Draft genome sequence of Alistipes putredinis (DSM 17216).</title>
        <authorList>
            <person name="Sudarsanam P."/>
            <person name="Ley R."/>
            <person name="Guruge J."/>
            <person name="Turnbaugh P.J."/>
            <person name="Mahowald M."/>
            <person name="Liep D."/>
            <person name="Gordon J."/>
        </authorList>
    </citation>
    <scope>NUCLEOTIDE SEQUENCE</scope>
    <source>
        <strain evidence="2">DSM 17216</strain>
    </source>
</reference>
<reference evidence="2" key="1">
    <citation type="submission" date="2007-10" db="EMBL/GenBank/DDBJ databases">
        <authorList>
            <person name="Fulton L."/>
            <person name="Clifton S."/>
            <person name="Fulton B."/>
            <person name="Xu J."/>
            <person name="Minx P."/>
            <person name="Pepin K.H."/>
            <person name="Johnson M."/>
            <person name="Thiruvilangam P."/>
            <person name="Bhonagiri V."/>
            <person name="Nash W.E."/>
            <person name="Mardis E.R."/>
            <person name="Wilson R.K."/>
        </authorList>
    </citation>
    <scope>NUCLEOTIDE SEQUENCE [LARGE SCALE GENOMIC DNA]</scope>
    <source>
        <strain evidence="2">DSM 17216</strain>
    </source>
</reference>
<proteinExistence type="predicted"/>
<accession>B0MZL2</accession>
<dbReference type="eggNOG" id="ENOG5030ZFR">
    <property type="taxonomic scope" value="Bacteria"/>
</dbReference>
<gene>
    <name evidence="2" type="ORF">ALIPUT_02586</name>
</gene>
<name>B0MZL2_9BACT</name>
<feature type="transmembrane region" description="Helical" evidence="1">
    <location>
        <begin position="54"/>
        <end position="73"/>
    </location>
</feature>
<dbReference type="GeneID" id="73802973"/>
<keyword evidence="1" id="KW-0812">Transmembrane</keyword>
<keyword evidence="1" id="KW-1133">Transmembrane helix</keyword>
<dbReference type="OrthoDB" id="1029480at2"/>
<dbReference type="EMBL" id="ABFK02000020">
    <property type="protein sequence ID" value="EDS03048.1"/>
    <property type="molecule type" value="Genomic_DNA"/>
</dbReference>
<evidence type="ECO:0000313" key="3">
    <source>
        <dbReference type="Proteomes" id="UP000005819"/>
    </source>
</evidence>
<comment type="caution">
    <text evidence="2">The sequence shown here is derived from an EMBL/GenBank/DDBJ whole genome shotgun (WGS) entry which is preliminary data.</text>
</comment>
<dbReference type="AlphaFoldDB" id="B0MZL2"/>
<keyword evidence="3" id="KW-1185">Reference proteome</keyword>